<evidence type="ECO:0000256" key="5">
    <source>
        <dbReference type="ARBA" id="ARBA00022448"/>
    </source>
</evidence>
<dbReference type="Pfam" id="PF04973">
    <property type="entry name" value="NMN_transporter"/>
    <property type="match status" value="1"/>
</dbReference>
<organism evidence="11 12">
    <name type="scientific">Sphingomonas crocodyli</name>
    <dbReference type="NCBI Taxonomy" id="1979270"/>
    <lineage>
        <taxon>Bacteria</taxon>
        <taxon>Pseudomonadati</taxon>
        <taxon>Pseudomonadota</taxon>
        <taxon>Alphaproteobacteria</taxon>
        <taxon>Sphingomonadales</taxon>
        <taxon>Sphingomonadaceae</taxon>
        <taxon>Sphingomonas</taxon>
    </lineage>
</organism>
<sequence>MNTAETIAALLGVANVALVARRSVWNYPFALAMVSLYGVIFFEEKLYSDALLQIFFFIINIYGWIMWRRAQGETGEVQARTMSGRLRFGWFVVTLAATLIWSGAMAHYTDAALPWIDGPIAMTSIVAQILLSRRYWENWILWIVVDIASIGMYWVKDLHVTTALYVLFLGLSVWGLMGWRRSMAK</sequence>
<evidence type="ECO:0000256" key="3">
    <source>
        <dbReference type="ARBA" id="ARBA00006669"/>
    </source>
</evidence>
<evidence type="ECO:0000256" key="9">
    <source>
        <dbReference type="ARBA" id="ARBA00023136"/>
    </source>
</evidence>
<reference evidence="11 12" key="1">
    <citation type="submission" date="2019-01" db="EMBL/GenBank/DDBJ databases">
        <authorList>
            <person name="Chen W.-M."/>
        </authorList>
    </citation>
    <scope>NUCLEOTIDE SEQUENCE [LARGE SCALE GENOMIC DNA]</scope>
    <source>
        <strain evidence="11 12">CCP-7</strain>
    </source>
</reference>
<evidence type="ECO:0000256" key="7">
    <source>
        <dbReference type="ARBA" id="ARBA00022692"/>
    </source>
</evidence>
<accession>A0A437M0T5</accession>
<dbReference type="NCBIfam" id="TIGR01528">
    <property type="entry name" value="NMN_trans_PnuC"/>
    <property type="match status" value="1"/>
</dbReference>
<evidence type="ECO:0000256" key="2">
    <source>
        <dbReference type="ARBA" id="ARBA00004651"/>
    </source>
</evidence>
<evidence type="ECO:0000256" key="6">
    <source>
        <dbReference type="ARBA" id="ARBA00022475"/>
    </source>
</evidence>
<dbReference type="PANTHER" id="PTHR36122">
    <property type="entry name" value="NICOTINAMIDE RIBOSIDE TRANSPORTER PNUC"/>
    <property type="match status" value="1"/>
</dbReference>
<dbReference type="InterPro" id="IPR006419">
    <property type="entry name" value="NMN_transpt_PnuC"/>
</dbReference>
<comment type="subcellular location">
    <subcellularLocation>
        <location evidence="2">Cell membrane</location>
        <topology evidence="2">Multi-pass membrane protein</topology>
    </subcellularLocation>
</comment>
<dbReference type="PANTHER" id="PTHR36122:SF2">
    <property type="entry name" value="NICOTINAMIDE RIBOSIDE TRANSPORTER PNUC"/>
    <property type="match status" value="1"/>
</dbReference>
<keyword evidence="12" id="KW-1185">Reference proteome</keyword>
<dbReference type="GO" id="GO:0034257">
    <property type="term" value="F:nicotinamide riboside transmembrane transporter activity"/>
    <property type="evidence" value="ECO:0007669"/>
    <property type="project" value="InterPro"/>
</dbReference>
<evidence type="ECO:0000256" key="1">
    <source>
        <dbReference type="ARBA" id="ARBA00002672"/>
    </source>
</evidence>
<evidence type="ECO:0000313" key="12">
    <source>
        <dbReference type="Proteomes" id="UP000282971"/>
    </source>
</evidence>
<feature type="transmembrane region" description="Helical" evidence="10">
    <location>
        <begin position="50"/>
        <end position="67"/>
    </location>
</feature>
<feature type="transmembrane region" description="Helical" evidence="10">
    <location>
        <begin position="88"/>
        <end position="106"/>
    </location>
</feature>
<dbReference type="Proteomes" id="UP000282971">
    <property type="component" value="Unassembled WGS sequence"/>
</dbReference>
<evidence type="ECO:0000313" key="11">
    <source>
        <dbReference type="EMBL" id="RVT91185.1"/>
    </source>
</evidence>
<feature type="transmembrane region" description="Helical" evidence="10">
    <location>
        <begin position="139"/>
        <end position="156"/>
    </location>
</feature>
<keyword evidence="6" id="KW-1003">Cell membrane</keyword>
<evidence type="ECO:0000256" key="4">
    <source>
        <dbReference type="ARBA" id="ARBA00017522"/>
    </source>
</evidence>
<proteinExistence type="inferred from homology"/>
<comment type="similarity">
    <text evidence="3">Belongs to the nicotinamide ribonucleoside (NR) uptake permease (TC 4.B.1) family.</text>
</comment>
<evidence type="ECO:0000256" key="10">
    <source>
        <dbReference type="SAM" id="Phobius"/>
    </source>
</evidence>
<feature type="transmembrane region" description="Helical" evidence="10">
    <location>
        <begin position="162"/>
        <end position="179"/>
    </location>
</feature>
<comment type="function">
    <text evidence="1">Required for nicotinamide riboside transport across the inner membrane.</text>
</comment>
<keyword evidence="5" id="KW-0813">Transport</keyword>
<comment type="caution">
    <text evidence="11">The sequence shown here is derived from an EMBL/GenBank/DDBJ whole genome shotgun (WGS) entry which is preliminary data.</text>
</comment>
<gene>
    <name evidence="11" type="ORF">EOD43_16860</name>
</gene>
<protein>
    <recommendedName>
        <fullName evidence="4">Nicotinamide riboside transporter PnuC</fullName>
    </recommendedName>
</protein>
<keyword evidence="8 10" id="KW-1133">Transmembrane helix</keyword>
<name>A0A437M0T5_9SPHN</name>
<keyword evidence="9 10" id="KW-0472">Membrane</keyword>
<keyword evidence="7 10" id="KW-0812">Transmembrane</keyword>
<feature type="transmembrane region" description="Helical" evidence="10">
    <location>
        <begin position="112"/>
        <end position="132"/>
    </location>
</feature>
<dbReference type="GO" id="GO:0005886">
    <property type="term" value="C:plasma membrane"/>
    <property type="evidence" value="ECO:0007669"/>
    <property type="project" value="UniProtKB-SubCell"/>
</dbReference>
<dbReference type="OrthoDB" id="9791248at2"/>
<dbReference type="AlphaFoldDB" id="A0A437M0T5"/>
<evidence type="ECO:0000256" key="8">
    <source>
        <dbReference type="ARBA" id="ARBA00022989"/>
    </source>
</evidence>
<dbReference type="EMBL" id="SACN01000002">
    <property type="protein sequence ID" value="RVT91185.1"/>
    <property type="molecule type" value="Genomic_DNA"/>
</dbReference>